<reference evidence="2" key="1">
    <citation type="journal article" date="2019" name="Int. J. Syst. Evol. Microbiol.">
        <title>The Global Catalogue of Microorganisms (GCM) 10K type strain sequencing project: providing services to taxonomists for standard genome sequencing and annotation.</title>
        <authorList>
            <consortium name="The Broad Institute Genomics Platform"/>
            <consortium name="The Broad Institute Genome Sequencing Center for Infectious Disease"/>
            <person name="Wu L."/>
            <person name="Ma J."/>
        </authorList>
    </citation>
    <scope>NUCLEOTIDE SEQUENCE [LARGE SCALE GENOMIC DNA]</scope>
    <source>
        <strain evidence="2">CCUG 62952</strain>
    </source>
</reference>
<evidence type="ECO:0008006" key="3">
    <source>
        <dbReference type="Google" id="ProtNLM"/>
    </source>
</evidence>
<name>A0ABW3CUI5_9FLAO</name>
<proteinExistence type="predicted"/>
<comment type="caution">
    <text evidence="1">The sequence shown here is derived from an EMBL/GenBank/DDBJ whole genome shotgun (WGS) entry which is preliminary data.</text>
</comment>
<dbReference type="Proteomes" id="UP001596978">
    <property type="component" value="Unassembled WGS sequence"/>
</dbReference>
<sequence>MSKLPLLILFFLAFIITLSCSSVNEFGKRRIGFHFEKIKPNSDPIAYTIVDTSKMYRQISLINTFDHSNDSMQNQYLKSNPTYLKFYENGRVGKFTNIDVTDIDDLNPKKAESYLYTYKKGKFIVQVYFKNPQCGECFIKETLSKVSKDTIKMYSEDYIATYIKIDIPKSYLIYKPEW</sequence>
<evidence type="ECO:0000313" key="2">
    <source>
        <dbReference type="Proteomes" id="UP001596978"/>
    </source>
</evidence>
<dbReference type="RefSeq" id="WP_386404421.1">
    <property type="nucleotide sequence ID" value="NZ_JBHTJH010000004.1"/>
</dbReference>
<organism evidence="1 2">
    <name type="scientific">Sungkyunkwania multivorans</name>
    <dbReference type="NCBI Taxonomy" id="1173618"/>
    <lineage>
        <taxon>Bacteria</taxon>
        <taxon>Pseudomonadati</taxon>
        <taxon>Bacteroidota</taxon>
        <taxon>Flavobacteriia</taxon>
        <taxon>Flavobacteriales</taxon>
        <taxon>Flavobacteriaceae</taxon>
        <taxon>Sungkyunkwania</taxon>
    </lineage>
</organism>
<accession>A0ABW3CUI5</accession>
<keyword evidence="2" id="KW-1185">Reference proteome</keyword>
<protein>
    <recommendedName>
        <fullName evidence="3">Lipoprotein</fullName>
    </recommendedName>
</protein>
<evidence type="ECO:0000313" key="1">
    <source>
        <dbReference type="EMBL" id="MFD0861426.1"/>
    </source>
</evidence>
<dbReference type="PROSITE" id="PS51257">
    <property type="entry name" value="PROKAR_LIPOPROTEIN"/>
    <property type="match status" value="1"/>
</dbReference>
<dbReference type="EMBL" id="JBHTJH010000004">
    <property type="protein sequence ID" value="MFD0861426.1"/>
    <property type="molecule type" value="Genomic_DNA"/>
</dbReference>
<gene>
    <name evidence="1" type="ORF">ACFQ1M_04355</name>
</gene>